<proteinExistence type="predicted"/>
<accession>A0A285X8B6</accession>
<dbReference type="Proteomes" id="UP000219193">
    <property type="component" value="Unassembled WGS sequence"/>
</dbReference>
<dbReference type="AlphaFoldDB" id="A0A285X8B6"/>
<dbReference type="EMBL" id="OCMF01000006">
    <property type="protein sequence ID" value="SOC81563.1"/>
    <property type="molecule type" value="Genomic_DNA"/>
</dbReference>
<keyword evidence="2" id="KW-1185">Reference proteome</keyword>
<protein>
    <submittedName>
        <fullName evidence="1">Uncharacterized protein</fullName>
    </submittedName>
</protein>
<gene>
    <name evidence="1" type="ORF">SAMN06296241_3142</name>
</gene>
<name>A0A285X8B6_9FLAO</name>
<evidence type="ECO:0000313" key="1">
    <source>
        <dbReference type="EMBL" id="SOC81563.1"/>
    </source>
</evidence>
<organism evidence="1 2">
    <name type="scientific">Salinimicrobium sediminis</name>
    <dbReference type="NCBI Taxonomy" id="1343891"/>
    <lineage>
        <taxon>Bacteria</taxon>
        <taxon>Pseudomonadati</taxon>
        <taxon>Bacteroidota</taxon>
        <taxon>Flavobacteriia</taxon>
        <taxon>Flavobacteriales</taxon>
        <taxon>Flavobacteriaceae</taxon>
        <taxon>Salinimicrobium</taxon>
    </lineage>
</organism>
<dbReference type="RefSeq" id="WP_097057346.1">
    <property type="nucleotide sequence ID" value="NZ_OCMF01000006.1"/>
</dbReference>
<reference evidence="2" key="1">
    <citation type="submission" date="2017-09" db="EMBL/GenBank/DDBJ databases">
        <authorList>
            <person name="Varghese N."/>
            <person name="Submissions S."/>
        </authorList>
    </citation>
    <scope>NUCLEOTIDE SEQUENCE [LARGE SCALE GENOMIC DNA]</scope>
    <source>
        <strain evidence="2">CGMCC 1.12641</strain>
    </source>
</reference>
<evidence type="ECO:0000313" key="2">
    <source>
        <dbReference type="Proteomes" id="UP000219193"/>
    </source>
</evidence>
<sequence length="148" mass="17985">MTIFQENKRPLKTKEILRLLEKNHSDLKVSKKEINKIIWNDLKDLIIYDLKDYKYSLKDVKQMSLFDSKDLNTTDIVDTEWKIIFDNSLSKPVHIDFCRKELVFQERSENLHFQFETFVGKLFKQRSKHRNPEVDLFFENFEIFYGEL</sequence>